<comment type="caution">
    <text evidence="4">The sequence shown here is derived from an EMBL/GenBank/DDBJ whole genome shotgun (WGS) entry which is preliminary data.</text>
</comment>
<dbReference type="Pfam" id="PF10979">
    <property type="entry name" value="DUF2786"/>
    <property type="match status" value="1"/>
</dbReference>
<dbReference type="InterPro" id="IPR055592">
    <property type="entry name" value="DUF7168"/>
</dbReference>
<dbReference type="OrthoDB" id="3508128at2"/>
<reference evidence="5" key="1">
    <citation type="submission" date="2013-08" db="EMBL/GenBank/DDBJ databases">
        <title>Intrasporangium oryzae NRRL B-24470.</title>
        <authorList>
            <person name="Liu H."/>
            <person name="Wang G."/>
        </authorList>
    </citation>
    <scope>NUCLEOTIDE SEQUENCE [LARGE SCALE GENOMIC DNA]</scope>
    <source>
        <strain evidence="5">Q5-1</strain>
    </source>
</reference>
<accession>W9GSZ9</accession>
<evidence type="ECO:0000313" key="4">
    <source>
        <dbReference type="EMBL" id="EWT07953.1"/>
    </source>
</evidence>
<dbReference type="InterPro" id="IPR024498">
    <property type="entry name" value="DUF2786"/>
</dbReference>
<dbReference type="RefSeq" id="WP_051517985.1">
    <property type="nucleotide sequence ID" value="NZ_AWQS01000001.1"/>
</dbReference>
<feature type="domain" description="DUF7168" evidence="3">
    <location>
        <begin position="303"/>
        <end position="403"/>
    </location>
</feature>
<dbReference type="PATRIC" id="fig|584657.3.peg.5"/>
<keyword evidence="5" id="KW-1185">Reference proteome</keyword>
<dbReference type="Pfam" id="PF23771">
    <property type="entry name" value="DUF7168"/>
    <property type="match status" value="1"/>
</dbReference>
<dbReference type="Proteomes" id="UP000019494">
    <property type="component" value="Unassembled WGS sequence"/>
</dbReference>
<gene>
    <name evidence="4" type="ORF">N864_11540</name>
</gene>
<feature type="domain" description="DUF2786" evidence="2">
    <location>
        <begin position="233"/>
        <end position="271"/>
    </location>
</feature>
<evidence type="ECO:0000313" key="5">
    <source>
        <dbReference type="Proteomes" id="UP000019494"/>
    </source>
</evidence>
<evidence type="ECO:0000256" key="1">
    <source>
        <dbReference type="SAM" id="MobiDB-lite"/>
    </source>
</evidence>
<protein>
    <submittedName>
        <fullName evidence="4">Uncharacterized protein</fullName>
    </submittedName>
</protein>
<evidence type="ECO:0000259" key="2">
    <source>
        <dbReference type="Pfam" id="PF10979"/>
    </source>
</evidence>
<dbReference type="AlphaFoldDB" id="W9GSZ9"/>
<sequence length="467" mass="49840">MGKSSRKRRDGQGVRRGAGSRSQGDAFGPGRARSAMGDMPSAPDPEGLAALVPQLVNDGLMALDRGNGAAADDVAVAFAQVCAVPVARRIVVTHLGTALTDATTEAWQRGWQPADVHRYTGRVLGTAEQALAVDVMSLELQRYATATVDPRWLGQLDELDARVWWAPSQTLLDAHRERGLDWLTLLTRTLSVLHLLVRLPRLELLTPLPGTVVAPRSPKDGSGGADHPAVDERILSRVRQLLAKAESTTFEAEAETFTAGAQALMARHSIDAALLAASDGSPGAGDAPQGRRIGIDNPYDGPKAMLLNAVAAANRCSMVWSRELGFGTVVGFEADLESVELLFTSLLVQATRAVTSAGSRTDVYGRSRTRPFRQSFLSAYAHRIGERLEQVMAEEVDAAAAADGGGGRELVPLLTARTEEVKRVVEDWFPTVRNQTVRTGRDAEGWHSGRAAADRAHLGAGDEIGSA</sequence>
<name>W9GSZ9_9MICO</name>
<feature type="compositionally biased region" description="Basic and acidic residues" evidence="1">
    <location>
        <begin position="440"/>
        <end position="457"/>
    </location>
</feature>
<dbReference type="EMBL" id="AWQS01000001">
    <property type="protein sequence ID" value="EWT07953.1"/>
    <property type="molecule type" value="Genomic_DNA"/>
</dbReference>
<proteinExistence type="predicted"/>
<organism evidence="4 5">
    <name type="scientific">Intrasporangium chromatireducens Q5-1</name>
    <dbReference type="NCBI Taxonomy" id="584657"/>
    <lineage>
        <taxon>Bacteria</taxon>
        <taxon>Bacillati</taxon>
        <taxon>Actinomycetota</taxon>
        <taxon>Actinomycetes</taxon>
        <taxon>Micrococcales</taxon>
        <taxon>Intrasporangiaceae</taxon>
        <taxon>Intrasporangium</taxon>
    </lineage>
</organism>
<feature type="region of interest" description="Disordered" evidence="1">
    <location>
        <begin position="210"/>
        <end position="229"/>
    </location>
</feature>
<evidence type="ECO:0000259" key="3">
    <source>
        <dbReference type="Pfam" id="PF23771"/>
    </source>
</evidence>
<feature type="region of interest" description="Disordered" evidence="1">
    <location>
        <begin position="1"/>
        <end position="47"/>
    </location>
</feature>
<feature type="region of interest" description="Disordered" evidence="1">
    <location>
        <begin position="440"/>
        <end position="467"/>
    </location>
</feature>